<dbReference type="Gene3D" id="3.40.50.720">
    <property type="entry name" value="NAD(P)-binding Rossmann-like Domain"/>
    <property type="match status" value="1"/>
</dbReference>
<dbReference type="Proteomes" id="UP000037505">
    <property type="component" value="Unassembled WGS sequence"/>
</dbReference>
<proteinExistence type="inferred from homology"/>
<evidence type="ECO:0000313" key="3">
    <source>
        <dbReference type="EMBL" id="KNG84584.1"/>
    </source>
</evidence>
<dbReference type="CDD" id="cd05233">
    <property type="entry name" value="SDR_c"/>
    <property type="match status" value="1"/>
</dbReference>
<evidence type="ECO:0000256" key="1">
    <source>
        <dbReference type="ARBA" id="ARBA00006484"/>
    </source>
</evidence>
<evidence type="ECO:0000313" key="4">
    <source>
        <dbReference type="Proteomes" id="UP000037505"/>
    </source>
</evidence>
<keyword evidence="2" id="KW-0521">NADP</keyword>
<dbReference type="AlphaFoldDB" id="A0A0L1IYK3"/>
<accession>A0A0L1IYK3</accession>
<dbReference type="InterPro" id="IPR036291">
    <property type="entry name" value="NAD(P)-bd_dom_sf"/>
</dbReference>
<gene>
    <name evidence="3" type="ORF">ANOM_007898</name>
</gene>
<dbReference type="GeneID" id="26809702"/>
<dbReference type="RefSeq" id="XP_015405507.1">
    <property type="nucleotide sequence ID" value="XM_015553154.1"/>
</dbReference>
<dbReference type="SUPFAM" id="SSF51735">
    <property type="entry name" value="NAD(P)-binding Rossmann-fold domains"/>
    <property type="match status" value="1"/>
</dbReference>
<dbReference type="STRING" id="1509407.A0A0L1IYK3"/>
<name>A0A0L1IYK3_ASPN3</name>
<sequence length="185" mass="19629">MARTYTFPGVAVITGAGGTGIGAAVARSFASAGCDRIAITDLNPISLDETKQAILSSYPQAHLVVRAGNIADEQFVDSFIGEVAHTFGRLDYAVNCAGILGDALRSTEMSTETFDQINNVNYRGCWLSSRAELRQMINQEPLPSHDPSRPPQRGAVVNIASQLGLVGRSKARESMPSFLSAALSA</sequence>
<dbReference type="EMBL" id="JNOM01000199">
    <property type="protein sequence ID" value="KNG84584.1"/>
    <property type="molecule type" value="Genomic_DNA"/>
</dbReference>
<comment type="caution">
    <text evidence="3">The sequence shown here is derived from an EMBL/GenBank/DDBJ whole genome shotgun (WGS) entry which is preliminary data.</text>
</comment>
<dbReference type="OrthoDB" id="5840532at2759"/>
<comment type="similarity">
    <text evidence="1">Belongs to the short-chain dehydrogenases/reductases (SDR) family.</text>
</comment>
<dbReference type="Pfam" id="PF00106">
    <property type="entry name" value="adh_short"/>
    <property type="match status" value="1"/>
</dbReference>
<reference evidence="3 4" key="1">
    <citation type="submission" date="2014-06" db="EMBL/GenBank/DDBJ databases">
        <title>The Genome of the Aflatoxigenic Filamentous Fungus Aspergillus nomius.</title>
        <authorList>
            <person name="Moore M.G."/>
            <person name="Shannon B.M."/>
            <person name="Brian M.M."/>
        </authorList>
    </citation>
    <scope>NUCLEOTIDE SEQUENCE [LARGE SCALE GENOMIC DNA]</scope>
    <source>
        <strain evidence="3 4">NRRL 13137</strain>
    </source>
</reference>
<evidence type="ECO:0000256" key="2">
    <source>
        <dbReference type="ARBA" id="ARBA00022857"/>
    </source>
</evidence>
<dbReference type="GO" id="GO:0016616">
    <property type="term" value="F:oxidoreductase activity, acting on the CH-OH group of donors, NAD or NADP as acceptor"/>
    <property type="evidence" value="ECO:0007669"/>
    <property type="project" value="TreeGrafter"/>
</dbReference>
<dbReference type="InterPro" id="IPR002347">
    <property type="entry name" value="SDR_fam"/>
</dbReference>
<dbReference type="PRINTS" id="PR00081">
    <property type="entry name" value="GDHRDH"/>
</dbReference>
<organism evidence="3 4">
    <name type="scientific">Aspergillus nomiae NRRL (strain ATCC 15546 / NRRL 13137 / CBS 260.88 / M93)</name>
    <dbReference type="NCBI Taxonomy" id="1509407"/>
    <lineage>
        <taxon>Eukaryota</taxon>
        <taxon>Fungi</taxon>
        <taxon>Dikarya</taxon>
        <taxon>Ascomycota</taxon>
        <taxon>Pezizomycotina</taxon>
        <taxon>Eurotiomycetes</taxon>
        <taxon>Eurotiomycetidae</taxon>
        <taxon>Eurotiales</taxon>
        <taxon>Aspergillaceae</taxon>
        <taxon>Aspergillus</taxon>
        <taxon>Aspergillus subgen. Circumdati</taxon>
    </lineage>
</organism>
<protein>
    <submittedName>
        <fullName evidence="3">Oxidoreductase, short-chain dehydrogenase/reductase family</fullName>
    </submittedName>
</protein>
<dbReference type="PANTHER" id="PTHR42760">
    <property type="entry name" value="SHORT-CHAIN DEHYDROGENASES/REDUCTASES FAMILY MEMBER"/>
    <property type="match status" value="1"/>
</dbReference>
<keyword evidence="4" id="KW-1185">Reference proteome</keyword>